<dbReference type="GeneID" id="77932641"/>
<proteinExistence type="predicted"/>
<protein>
    <submittedName>
        <fullName evidence="1">Uncharacterized protein</fullName>
    </submittedName>
</protein>
<sequence length="163" mass="18200">MKVRNNTKGYISFSARMNPGATRKGYDAHGNEIRREALPEIKTATIPPLATVEVDDAIWKAAVKAKARRQKIEMSKEPVQLGTEHGSKEAAHHILTPMGDGVFKEFNPLMDRVKSGDLTIVEKVEVQLTLEQMRAAIEKAQGYPMPKEVAEELVIAQYNRVCE</sequence>
<dbReference type="EMBL" id="OM810291">
    <property type="protein sequence ID" value="UOT58038.1"/>
    <property type="molecule type" value="Genomic_DNA"/>
</dbReference>
<accession>A0AAE9KIA3</accession>
<keyword evidence="2" id="KW-1185">Reference proteome</keyword>
<dbReference type="KEGG" id="vg:77932641"/>
<dbReference type="Proteomes" id="UP000830307">
    <property type="component" value="Segment"/>
</dbReference>
<organism evidence="1 2">
    <name type="scientific">Aeromonas phage ZPAH14</name>
    <dbReference type="NCBI Taxonomy" id="2924887"/>
    <lineage>
        <taxon>Viruses</taxon>
        <taxon>Duplodnaviria</taxon>
        <taxon>Heunggongvirae</taxon>
        <taxon>Uroviricota</taxon>
        <taxon>Caudoviricetes</taxon>
        <taxon>Chaseviridae</taxon>
        <taxon>Nefertitivirinae</taxon>
        <taxon>Shantouvirus</taxon>
        <taxon>Shantouvirus ZPAH14</taxon>
    </lineage>
</organism>
<dbReference type="RefSeq" id="YP_010656747.1">
    <property type="nucleotide sequence ID" value="NC_070840.1"/>
</dbReference>
<evidence type="ECO:0000313" key="2">
    <source>
        <dbReference type="Proteomes" id="UP000830307"/>
    </source>
</evidence>
<evidence type="ECO:0000313" key="1">
    <source>
        <dbReference type="EMBL" id="UOT58038.1"/>
    </source>
</evidence>
<name>A0AAE9KIA3_9CAUD</name>
<reference evidence="1" key="1">
    <citation type="submission" date="2022-02" db="EMBL/GenBank/DDBJ databases">
        <title>The Aeromonas hydrophila phage ZPAH14.</title>
        <authorList>
            <person name="Li J."/>
        </authorList>
    </citation>
    <scope>NUCLEOTIDE SEQUENCE</scope>
</reference>